<evidence type="ECO:0000259" key="13">
    <source>
        <dbReference type="PROSITE" id="PS50975"/>
    </source>
</evidence>
<dbReference type="InterPro" id="IPR050856">
    <property type="entry name" value="Biotin_carboxylase_complex"/>
</dbReference>
<evidence type="ECO:0000259" key="15">
    <source>
        <dbReference type="PROSITE" id="PS50989"/>
    </source>
</evidence>
<dbReference type="SMART" id="SM00878">
    <property type="entry name" value="Biotin_carb_C"/>
    <property type="match status" value="1"/>
</dbReference>
<keyword evidence="8" id="KW-0443">Lipid metabolism</keyword>
<evidence type="ECO:0000313" key="17">
    <source>
        <dbReference type="Proteomes" id="UP001239397"/>
    </source>
</evidence>
<dbReference type="Gene3D" id="3.90.226.10">
    <property type="entry name" value="2-enoyl-CoA Hydratase, Chain A, domain 1"/>
    <property type="match status" value="2"/>
</dbReference>
<dbReference type="SUPFAM" id="SSF51230">
    <property type="entry name" value="Single hybrid motif"/>
    <property type="match status" value="1"/>
</dbReference>
<dbReference type="PROSITE" id="PS50979">
    <property type="entry name" value="BC"/>
    <property type="match status" value="1"/>
</dbReference>
<dbReference type="KEGG" id="amog:QRX60_31555"/>
<evidence type="ECO:0000256" key="5">
    <source>
        <dbReference type="ARBA" id="ARBA00022741"/>
    </source>
</evidence>
<comment type="cofactor">
    <cofactor evidence="1">
        <name>biotin</name>
        <dbReference type="ChEBI" id="CHEBI:57586"/>
    </cofactor>
</comment>
<evidence type="ECO:0000256" key="4">
    <source>
        <dbReference type="ARBA" id="ARBA00022598"/>
    </source>
</evidence>
<dbReference type="InterPro" id="IPR011763">
    <property type="entry name" value="COA_CT_C"/>
</dbReference>
<keyword evidence="5 11" id="KW-0547">Nucleotide-binding</keyword>
<dbReference type="PROSITE" id="PS50975">
    <property type="entry name" value="ATP_GRASP"/>
    <property type="match status" value="1"/>
</dbReference>
<gene>
    <name evidence="16" type="ORF">QRX60_31555</name>
</gene>
<dbReference type="InterPro" id="IPR016185">
    <property type="entry name" value="PreATP-grasp_dom_sf"/>
</dbReference>
<dbReference type="InterPro" id="IPR011764">
    <property type="entry name" value="Biotin_carboxylation_dom"/>
</dbReference>
<evidence type="ECO:0000256" key="2">
    <source>
        <dbReference type="ARBA" id="ARBA00013263"/>
    </source>
</evidence>
<dbReference type="InterPro" id="IPR029045">
    <property type="entry name" value="ClpP/crotonase-like_dom_sf"/>
</dbReference>
<accession>A0A9Y2NED8</accession>
<dbReference type="InterPro" id="IPR013537">
    <property type="entry name" value="AcCoA_COase_cen"/>
</dbReference>
<evidence type="ECO:0000256" key="7">
    <source>
        <dbReference type="ARBA" id="ARBA00022840"/>
    </source>
</evidence>
<feature type="domain" description="ATP-grasp" evidence="13">
    <location>
        <begin position="135"/>
        <end position="333"/>
    </location>
</feature>
<dbReference type="InterPro" id="IPR000089">
    <property type="entry name" value="Biotin_lipoyl"/>
</dbReference>
<evidence type="ECO:0000256" key="3">
    <source>
        <dbReference type="ARBA" id="ARBA00022516"/>
    </source>
</evidence>
<keyword evidence="9" id="KW-0275">Fatty acid biosynthesis</keyword>
<feature type="domain" description="Lipoyl-binding" evidence="12">
    <location>
        <begin position="578"/>
        <end position="661"/>
    </location>
</feature>
<reference evidence="16 17" key="1">
    <citation type="submission" date="2023-06" db="EMBL/GenBank/DDBJ databases">
        <authorList>
            <person name="Oyuntsetseg B."/>
            <person name="Kim S.B."/>
        </authorList>
    </citation>
    <scope>NUCLEOTIDE SEQUENCE [LARGE SCALE GENOMIC DNA]</scope>
    <source>
        <strain evidence="16 17">4-36</strain>
    </source>
</reference>
<dbReference type="InterPro" id="IPR011761">
    <property type="entry name" value="ATP-grasp"/>
</dbReference>
<dbReference type="SUPFAM" id="SSF51246">
    <property type="entry name" value="Rudiment single hybrid motif"/>
    <property type="match status" value="1"/>
</dbReference>
<dbReference type="GO" id="GO:0006633">
    <property type="term" value="P:fatty acid biosynthetic process"/>
    <property type="evidence" value="ECO:0007669"/>
    <property type="project" value="UniProtKB-KW"/>
</dbReference>
<protein>
    <recommendedName>
        <fullName evidence="2">biotin carboxylase</fullName>
        <ecNumber evidence="2">6.3.4.14</ecNumber>
    </recommendedName>
</protein>
<dbReference type="InterPro" id="IPR005482">
    <property type="entry name" value="Biotin_COase_C"/>
</dbReference>
<dbReference type="Pfam" id="PF02786">
    <property type="entry name" value="CPSase_L_D2"/>
    <property type="match status" value="1"/>
</dbReference>
<dbReference type="RefSeq" id="WP_285995072.1">
    <property type="nucleotide sequence ID" value="NZ_CP127295.1"/>
</dbReference>
<dbReference type="CDD" id="cd06850">
    <property type="entry name" value="biotinyl_domain"/>
    <property type="match status" value="1"/>
</dbReference>
<dbReference type="InterPro" id="IPR005481">
    <property type="entry name" value="BC-like_N"/>
</dbReference>
<dbReference type="PANTHER" id="PTHR18866:SF33">
    <property type="entry name" value="METHYLCROTONOYL-COA CARBOXYLASE SUBUNIT ALPHA, MITOCHONDRIAL-RELATED"/>
    <property type="match status" value="1"/>
</dbReference>
<dbReference type="InterPro" id="IPR034733">
    <property type="entry name" value="AcCoA_carboxyl_beta"/>
</dbReference>
<dbReference type="GO" id="GO:0003989">
    <property type="term" value="F:acetyl-CoA carboxylase activity"/>
    <property type="evidence" value="ECO:0007669"/>
    <property type="project" value="InterPro"/>
</dbReference>
<dbReference type="InterPro" id="IPR011053">
    <property type="entry name" value="Single_hybrid_motif"/>
</dbReference>
<keyword evidence="6" id="KW-0276">Fatty acid metabolism</keyword>
<dbReference type="PANTHER" id="PTHR18866">
    <property type="entry name" value="CARBOXYLASE:PYRUVATE/ACETYL-COA/PROPIONYL-COA CARBOXYLASE"/>
    <property type="match status" value="1"/>
</dbReference>
<organism evidence="16 17">
    <name type="scientific">Amycolatopsis mongoliensis</name>
    <dbReference type="NCBI Taxonomy" id="715475"/>
    <lineage>
        <taxon>Bacteria</taxon>
        <taxon>Bacillati</taxon>
        <taxon>Actinomycetota</taxon>
        <taxon>Actinomycetes</taxon>
        <taxon>Pseudonocardiales</taxon>
        <taxon>Pseudonocardiaceae</taxon>
        <taxon>Amycolatopsis</taxon>
    </lineage>
</organism>
<name>A0A9Y2NED8_9PSEU</name>
<keyword evidence="3" id="KW-0444">Lipid biosynthesis</keyword>
<evidence type="ECO:0000256" key="8">
    <source>
        <dbReference type="ARBA" id="ARBA00023098"/>
    </source>
</evidence>
<dbReference type="GO" id="GO:0004075">
    <property type="term" value="F:biotin carboxylase activity"/>
    <property type="evidence" value="ECO:0007669"/>
    <property type="project" value="UniProtKB-EC"/>
</dbReference>
<dbReference type="SUPFAM" id="SSF52096">
    <property type="entry name" value="ClpP/crotonase"/>
    <property type="match status" value="2"/>
</dbReference>
<dbReference type="Pfam" id="PF02785">
    <property type="entry name" value="Biotin_carb_C"/>
    <property type="match status" value="1"/>
</dbReference>
<keyword evidence="7 11" id="KW-0067">ATP-binding</keyword>
<dbReference type="PROSITE" id="PS00867">
    <property type="entry name" value="CPSASE_2"/>
    <property type="match status" value="1"/>
</dbReference>
<dbReference type="EMBL" id="CP127295">
    <property type="protein sequence ID" value="WIX98588.1"/>
    <property type="molecule type" value="Genomic_DNA"/>
</dbReference>
<dbReference type="GO" id="GO:0016740">
    <property type="term" value="F:transferase activity"/>
    <property type="evidence" value="ECO:0007669"/>
    <property type="project" value="UniProtKB-KW"/>
</dbReference>
<keyword evidence="17" id="KW-1185">Reference proteome</keyword>
<evidence type="ECO:0000256" key="11">
    <source>
        <dbReference type="PROSITE-ProRule" id="PRU00409"/>
    </source>
</evidence>
<evidence type="ECO:0000259" key="12">
    <source>
        <dbReference type="PROSITE" id="PS50968"/>
    </source>
</evidence>
<dbReference type="Proteomes" id="UP001239397">
    <property type="component" value="Chromosome"/>
</dbReference>
<dbReference type="Pfam" id="PF01039">
    <property type="entry name" value="Carboxyl_trans"/>
    <property type="match status" value="1"/>
</dbReference>
<evidence type="ECO:0000256" key="10">
    <source>
        <dbReference type="ARBA" id="ARBA00023267"/>
    </source>
</evidence>
<feature type="domain" description="Biotin carboxylation" evidence="14">
    <location>
        <begin position="3"/>
        <end position="462"/>
    </location>
</feature>
<dbReference type="PROSITE" id="PS50989">
    <property type="entry name" value="COA_CT_CTER"/>
    <property type="match status" value="1"/>
</dbReference>
<dbReference type="Pfam" id="PF00364">
    <property type="entry name" value="Biotin_lipoyl"/>
    <property type="match status" value="1"/>
</dbReference>
<dbReference type="SUPFAM" id="SSF56059">
    <property type="entry name" value="Glutathione synthetase ATP-binding domain-like"/>
    <property type="match status" value="1"/>
</dbReference>
<keyword evidence="16" id="KW-0808">Transferase</keyword>
<dbReference type="InterPro" id="IPR011054">
    <property type="entry name" value="Rudment_hybrid_motif"/>
</dbReference>
<dbReference type="Gene3D" id="2.40.50.100">
    <property type="match status" value="1"/>
</dbReference>
<dbReference type="EC" id="6.3.4.14" evidence="2"/>
<dbReference type="GO" id="GO:0046872">
    <property type="term" value="F:metal ion binding"/>
    <property type="evidence" value="ECO:0007669"/>
    <property type="project" value="InterPro"/>
</dbReference>
<dbReference type="Gene3D" id="3.30.470.20">
    <property type="entry name" value="ATP-grasp fold, B domain"/>
    <property type="match status" value="1"/>
</dbReference>
<keyword evidence="4" id="KW-0436">Ligase</keyword>
<evidence type="ECO:0000256" key="6">
    <source>
        <dbReference type="ARBA" id="ARBA00022832"/>
    </source>
</evidence>
<dbReference type="Pfam" id="PF08326">
    <property type="entry name" value="ACC_central"/>
    <property type="match status" value="1"/>
</dbReference>
<keyword evidence="10" id="KW-0092">Biotin</keyword>
<proteinExistence type="predicted"/>
<dbReference type="InterPro" id="IPR005479">
    <property type="entry name" value="CPAse_ATP-bd"/>
</dbReference>
<feature type="domain" description="CoA carboxyltransferase C-terminal" evidence="15">
    <location>
        <begin position="1523"/>
        <end position="1820"/>
    </location>
</feature>
<evidence type="ECO:0000256" key="1">
    <source>
        <dbReference type="ARBA" id="ARBA00001953"/>
    </source>
</evidence>
<dbReference type="GO" id="GO:0005524">
    <property type="term" value="F:ATP binding"/>
    <property type="evidence" value="ECO:0007669"/>
    <property type="project" value="UniProtKB-UniRule"/>
</dbReference>
<sequence length="1829" mass="198527">MSSFRRVAVVNRGEPALRFLNAAAELAREGDPLTTIALYTEPDRQAWFVREADETVCLGPATTRDERTGRRVQAYVDHDRLGQALVEARAEAVWVGWGFVAEHAEFAELCEKLGIVFIGPSPEAMRLAGDKIRAKQLAERAGVPVVPWSGGRVGTLAEAAVAAMGIGYPLLVKATAGGGGRGIRRVGGPDELEAAFESARSEARHGFGDASVFLERELTGARHVEVQIIADRYGEVWPVGLRDCTLQRRHQKVLEESSCVLLDPEQDAEIRAAAVRLCRLAGYTNAGTVEFLYVPATREYHFLEINARLQVEHPVTELTTGLDLVKLQIAVARGDRLAGTPPERSGHAIEVRLTAEDPDDGFAPAPGRLRRFRLPSGPGIRVDTGVAEGDEIAAEFDSMIAKVLAWGHDREEARARLARALAQTQLIVEGGRITKAFLLTLLDHPDVVAGRYDTGWLDTKMVTGELLERRYADIALVCAAVEVHALEHARARTDFYARVARGRPGPAPDGGRLVEFRYRGTPCVVGVRRHGPASYRVSLGDAVTDVDVGRAGDVERRLVFPARVHRALAAHAGPVHTVEVEGITHTIAQDEGGVVRAPTPAVVVSVAVAAGDAVVAGDPLVVVESMKMETAVTATFPGRVRSVLVAPNVQVGAGDPLLRLDPVIEDPQAAGQAVPELGVGPDPGRGLADELRSVLLGFDPDPVALARLDRGEDPWAPRSAGDAERIRGEREVLHLFADVCAVSRRRPDPADETGEERVRAPEEYLLTCLRTYGTGGEGLPPRFLDGLLRVLRHHGVRKLGPSAEVADALLRVYCAQHRLEAVLPAVTAILDRWTARGSEPADDTLRDLLDRLVAATDERYPAIMDLARDFRFRCFEQPVLARSRSRIYQEMDDHIAALAAGTAADERARRMTALVSCPHPLRPVLLKWYREGGEAARDVALEVSARRYYRIRELGPVDLVDAGGTRLAVSGYRHRDELFHLMVACGAADGLPVLAAAVGRYLEGLAADLRPVLDLHVWADTEPDDDLRDHLRDVLAAAAGVARRPLHRVDVTVTGPRVTGHYTFRSTVDGLAEEPLYRNLHPMLAKRLNLERLSRFAITRLDSAEDVYLFHGVARDNPKDERLFALAEVRDLTPVTGERGEVVSYPALDWVLDEVLSGLRRYQSHRPPGQRLLKNVVLLHVRPPWTVAGELWRELVHRLAPAFRGLGVEHVLVRLRTPGADGALREVALDVSHLGSAGVVVRETPPTEEPIAPLGEYDLKALRTQRRGDVYPYELIRLLTPPAGSSSDFPAGEFAEYDLDAAGGFGPVERPPGGNTANLVTGLITNHTATVPEGMRRVFVAGDPSRSLGALAEPECRRIIAALDLAERTGVPVEWFAVSSGARISMTSGTENMDWIGAVLRRIVTFTQAGGEINVVVTGINVGAQPYWNAEATMLMHTRGVLVMLPDSAMVLTGKQALDFSGGVSAEDNLGIGGFERIMGPNGQAQYRAADLESACEILYAHYEHTYVVPGERFPRRARTADPLDRDVRTAPHPRLAGTDFTTVGDVFSATANPERKKPFDIRSVLRAVADTDHRPLERWARWKHADTAVVWDAHLGGIPVCLIGFESCPLPREDPVPGDGPAVWTAGTLFPQSSKKVARALNAASGNRPVVVLANLSGFDGSPESMRSRQLEYGAEIGRAVTNFDGPIVFAVVSRYHGGAFVVFSKQLNENLEVAAVEGSYASVIGGAPAAAVVFAREVRARTQADPRVAEAEARVKAGTGSPAGLRDTTERIRSEKLGEVAAEFDATHDIRRARKVGSVDHIIPADRLRPYLVAALERGMARCAGPR</sequence>
<evidence type="ECO:0000256" key="9">
    <source>
        <dbReference type="ARBA" id="ARBA00023160"/>
    </source>
</evidence>
<dbReference type="PROSITE" id="PS50968">
    <property type="entry name" value="BIOTINYL_LIPOYL"/>
    <property type="match status" value="1"/>
</dbReference>
<evidence type="ECO:0000259" key="14">
    <source>
        <dbReference type="PROSITE" id="PS50979"/>
    </source>
</evidence>
<dbReference type="Pfam" id="PF00289">
    <property type="entry name" value="Biotin_carb_N"/>
    <property type="match status" value="1"/>
</dbReference>
<evidence type="ECO:0000313" key="16">
    <source>
        <dbReference type="EMBL" id="WIX98588.1"/>
    </source>
</evidence>
<dbReference type="SUPFAM" id="SSF52440">
    <property type="entry name" value="PreATP-grasp domain"/>
    <property type="match status" value="1"/>
</dbReference>
<dbReference type="PROSITE" id="PS00866">
    <property type="entry name" value="CPSASE_1"/>
    <property type="match status" value="1"/>
</dbReference>